<comment type="caution">
    <text evidence="1">The sequence shown here is derived from an EMBL/GenBank/DDBJ whole genome shotgun (WGS) entry which is preliminary data.</text>
</comment>
<dbReference type="Proteomes" id="UP001172386">
    <property type="component" value="Unassembled WGS sequence"/>
</dbReference>
<keyword evidence="2" id="KW-1185">Reference proteome</keyword>
<evidence type="ECO:0000313" key="2">
    <source>
        <dbReference type="Proteomes" id="UP001172386"/>
    </source>
</evidence>
<name>A0ACC3A825_9EURO</name>
<evidence type="ECO:0000313" key="1">
    <source>
        <dbReference type="EMBL" id="KAJ9656536.1"/>
    </source>
</evidence>
<organism evidence="1 2">
    <name type="scientific">Neophaeococcomyces mojaviensis</name>
    <dbReference type="NCBI Taxonomy" id="3383035"/>
    <lineage>
        <taxon>Eukaryota</taxon>
        <taxon>Fungi</taxon>
        <taxon>Dikarya</taxon>
        <taxon>Ascomycota</taxon>
        <taxon>Pezizomycotina</taxon>
        <taxon>Eurotiomycetes</taxon>
        <taxon>Chaetothyriomycetidae</taxon>
        <taxon>Chaetothyriales</taxon>
        <taxon>Chaetothyriales incertae sedis</taxon>
        <taxon>Neophaeococcomyces</taxon>
    </lineage>
</organism>
<accession>A0ACC3A825</accession>
<protein>
    <submittedName>
        <fullName evidence="1">Uncharacterized protein</fullName>
    </submittedName>
</protein>
<gene>
    <name evidence="1" type="ORF">H2198_004885</name>
</gene>
<dbReference type="EMBL" id="JAPDRQ010000076">
    <property type="protein sequence ID" value="KAJ9656536.1"/>
    <property type="molecule type" value="Genomic_DNA"/>
</dbReference>
<sequence length="254" mass="29408">MDDLEDKTLLHEAPTRRSRPLQRSWIILPWALTAILSITTTALLIKSYYQPTIKHSFETGWATDFVPARSAIALEQRTYTGGPAFRDNHEMFVPHPDPVKYIGTPSPEIDEAWETLTDGRYMTITEAEAREAFGSNYRHYYNEQVGGYEAGLDVFHTLHCLNNLRKLLHPDVYPPETHPHAIMHNEHCIEQLRQQIMCAADATPIPVEYFAPLNKSYVHSDVVHTCRNFESLRKWMSGRFNEMDPGMRRLIREQ</sequence>
<reference evidence="1" key="1">
    <citation type="submission" date="2022-10" db="EMBL/GenBank/DDBJ databases">
        <title>Culturing micro-colonial fungi from biological soil crusts in the Mojave desert and describing Neophaeococcomyces mojavensis, and introducing the new genera and species Taxawa tesnikishii.</title>
        <authorList>
            <person name="Kurbessoian T."/>
            <person name="Stajich J.E."/>
        </authorList>
    </citation>
    <scope>NUCLEOTIDE SEQUENCE</scope>
    <source>
        <strain evidence="1">JES_112</strain>
    </source>
</reference>
<proteinExistence type="predicted"/>